<dbReference type="InterPro" id="IPR014189">
    <property type="entry name" value="Quinone_OxRdtase_PIG3"/>
</dbReference>
<keyword evidence="1" id="KW-0521">NADP</keyword>
<dbReference type="InterPro" id="IPR013149">
    <property type="entry name" value="ADH-like_C"/>
</dbReference>
<sequence length="333" mass="35258">MKTMSAIIAERAGPPDVLQIVDRPIPIPKAGEILIKVAAAGVNRPDLMQRSGMPLPPGAPDVYGLEAAGVVEAVGEDVTAFQPGDRVMALLNGGGYATHCLALADHCLPVPPCLTLVQAAALPEALFTIWHNLYERGRLAPGETLLIHGGASGLGTLAVALATATGARVVATAGSVEKVKALQTLGAALAIHYREEDFVAVIRDQWGENAIDVVLDTVGGDYIARNLEVMAPDGRHVSLSFFQGAEVTLDLPSLMRKGLTMTSSTLRPKSSQEKSRLAACVAKYLLPLIANGRVLPTLHAQFDLRDAAEAHRTLEENRNIGKVLLTTTFTEET</sequence>
<dbReference type="InterPro" id="IPR013154">
    <property type="entry name" value="ADH-like_N"/>
</dbReference>
<dbReference type="CDD" id="cd05276">
    <property type="entry name" value="p53_inducible_oxidoreductase"/>
    <property type="match status" value="1"/>
</dbReference>
<dbReference type="NCBIfam" id="TIGR02824">
    <property type="entry name" value="quinone_pig3"/>
    <property type="match status" value="1"/>
</dbReference>
<evidence type="ECO:0000259" key="3">
    <source>
        <dbReference type="SMART" id="SM00829"/>
    </source>
</evidence>
<name>A0AAU7XQ30_9GAMM</name>
<dbReference type="EMBL" id="CP158484">
    <property type="protein sequence ID" value="XBY58987.1"/>
    <property type="molecule type" value="Genomic_DNA"/>
</dbReference>
<dbReference type="PANTHER" id="PTHR48106:SF8">
    <property type="entry name" value="OS02G0805600 PROTEIN"/>
    <property type="match status" value="1"/>
</dbReference>
<accession>A0AAU7XQ30</accession>
<evidence type="ECO:0000313" key="4">
    <source>
        <dbReference type="EMBL" id="XBY58987.1"/>
    </source>
</evidence>
<evidence type="ECO:0000256" key="2">
    <source>
        <dbReference type="ARBA" id="ARBA00023002"/>
    </source>
</evidence>
<protein>
    <submittedName>
        <fullName evidence="4">NAD(P)H-quinone oxidoreductase</fullName>
    </submittedName>
</protein>
<reference evidence="4" key="1">
    <citation type="submission" date="2024-02" db="EMBL/GenBank/DDBJ databases">
        <title>Complete genome sequence of Vreelandella sp. SM1641, a marine exopolysaccharide-producing bacterium isolated from deep-sea hydrothermal sediment of the southwest Indian Ocean.</title>
        <authorList>
            <person name="Zhu H."/>
            <person name="Sun M."/>
        </authorList>
    </citation>
    <scope>NUCLEOTIDE SEQUENCE</scope>
    <source>
        <strain evidence="4">SM1641</strain>
    </source>
</reference>
<dbReference type="InterPro" id="IPR020843">
    <property type="entry name" value="ER"/>
</dbReference>
<proteinExistence type="predicted"/>
<dbReference type="SMART" id="SM00829">
    <property type="entry name" value="PKS_ER"/>
    <property type="match status" value="1"/>
</dbReference>
<dbReference type="GO" id="GO:0070402">
    <property type="term" value="F:NADPH binding"/>
    <property type="evidence" value="ECO:0007669"/>
    <property type="project" value="TreeGrafter"/>
</dbReference>
<gene>
    <name evidence="4" type="ORF">V8F66_00395</name>
</gene>
<dbReference type="PANTHER" id="PTHR48106">
    <property type="entry name" value="QUINONE OXIDOREDUCTASE PIG3-RELATED"/>
    <property type="match status" value="1"/>
</dbReference>
<dbReference type="KEGG" id="vrs:V8F66_00395"/>
<dbReference type="RefSeq" id="WP_218927796.1">
    <property type="nucleotide sequence ID" value="NZ_CP158484.1"/>
</dbReference>
<dbReference type="AlphaFoldDB" id="A0AAU7XQ30"/>
<evidence type="ECO:0000256" key="1">
    <source>
        <dbReference type="ARBA" id="ARBA00022857"/>
    </source>
</evidence>
<dbReference type="GO" id="GO:0016651">
    <property type="term" value="F:oxidoreductase activity, acting on NAD(P)H"/>
    <property type="evidence" value="ECO:0007669"/>
    <property type="project" value="TreeGrafter"/>
</dbReference>
<organism evidence="4">
    <name type="scientific">Vreelandella sp. SM1641</name>
    <dbReference type="NCBI Taxonomy" id="3126101"/>
    <lineage>
        <taxon>Bacteria</taxon>
        <taxon>Pseudomonadati</taxon>
        <taxon>Pseudomonadota</taxon>
        <taxon>Gammaproteobacteria</taxon>
        <taxon>Oceanospirillales</taxon>
        <taxon>Halomonadaceae</taxon>
        <taxon>Vreelandella</taxon>
    </lineage>
</organism>
<keyword evidence="2" id="KW-0560">Oxidoreductase</keyword>
<dbReference type="Pfam" id="PF00107">
    <property type="entry name" value="ADH_zinc_N"/>
    <property type="match status" value="1"/>
</dbReference>
<feature type="domain" description="Enoyl reductase (ER)" evidence="3">
    <location>
        <begin position="13"/>
        <end position="325"/>
    </location>
</feature>
<dbReference type="Pfam" id="PF08240">
    <property type="entry name" value="ADH_N"/>
    <property type="match status" value="1"/>
</dbReference>